<dbReference type="InterPro" id="IPR013518">
    <property type="entry name" value="K_chnl_inward-rec_Kir_cyto"/>
</dbReference>
<sequence>MRNTHLVEAHVRLQFISDRETAEGEIEPLHQFEMKVGPTITDDDRLFLVSSMQSKMFSGVPRKFRHLKTSLFFISFNFS</sequence>
<dbReference type="OrthoDB" id="273257at2759"/>
<evidence type="ECO:0000259" key="1">
    <source>
        <dbReference type="Pfam" id="PF17655"/>
    </source>
</evidence>
<keyword evidence="3" id="KW-1185">Reference proteome</keyword>
<dbReference type="STRING" id="29170.A0A368HAG2"/>
<reference evidence="2 3" key="1">
    <citation type="submission" date="2014-10" db="EMBL/GenBank/DDBJ databases">
        <title>Draft genome of the hookworm Ancylostoma caninum.</title>
        <authorList>
            <person name="Mitreva M."/>
        </authorList>
    </citation>
    <scope>NUCLEOTIDE SEQUENCE [LARGE SCALE GENOMIC DNA]</scope>
    <source>
        <strain evidence="2 3">Baltimore</strain>
    </source>
</reference>
<evidence type="ECO:0000313" key="2">
    <source>
        <dbReference type="EMBL" id="RCN53526.1"/>
    </source>
</evidence>
<dbReference type="InterPro" id="IPR014756">
    <property type="entry name" value="Ig_E-set"/>
</dbReference>
<comment type="caution">
    <text evidence="2">The sequence shown here is derived from an EMBL/GenBank/DDBJ whole genome shotgun (WGS) entry which is preliminary data.</text>
</comment>
<accession>A0A368HAG2</accession>
<protein>
    <recommendedName>
        <fullName evidence="1">Inward rectifier potassium channel C-terminal domain-containing protein</fullName>
    </recommendedName>
</protein>
<dbReference type="Pfam" id="PF17655">
    <property type="entry name" value="IRK_C"/>
    <property type="match status" value="1"/>
</dbReference>
<evidence type="ECO:0000313" key="3">
    <source>
        <dbReference type="Proteomes" id="UP000252519"/>
    </source>
</evidence>
<dbReference type="EMBL" id="JOJR01000001">
    <property type="protein sequence ID" value="RCN53526.1"/>
    <property type="molecule type" value="Genomic_DNA"/>
</dbReference>
<dbReference type="AlphaFoldDB" id="A0A368HAG2"/>
<organism evidence="2 3">
    <name type="scientific">Ancylostoma caninum</name>
    <name type="common">Dog hookworm</name>
    <dbReference type="NCBI Taxonomy" id="29170"/>
    <lineage>
        <taxon>Eukaryota</taxon>
        <taxon>Metazoa</taxon>
        <taxon>Ecdysozoa</taxon>
        <taxon>Nematoda</taxon>
        <taxon>Chromadorea</taxon>
        <taxon>Rhabditida</taxon>
        <taxon>Rhabditina</taxon>
        <taxon>Rhabditomorpha</taxon>
        <taxon>Strongyloidea</taxon>
        <taxon>Ancylostomatidae</taxon>
        <taxon>Ancylostomatinae</taxon>
        <taxon>Ancylostoma</taxon>
    </lineage>
</organism>
<name>A0A368HAG2_ANCCA</name>
<dbReference type="SUPFAM" id="SSF81296">
    <property type="entry name" value="E set domains"/>
    <property type="match status" value="1"/>
</dbReference>
<dbReference type="Gene3D" id="2.60.40.1400">
    <property type="entry name" value="G protein-activated inward rectifier potassium channel 1"/>
    <property type="match status" value="1"/>
</dbReference>
<gene>
    <name evidence="2" type="ORF">ANCCAN_00019</name>
</gene>
<feature type="domain" description="Inward rectifier potassium channel C-terminal" evidence="1">
    <location>
        <begin position="1"/>
        <end position="50"/>
    </location>
</feature>
<dbReference type="Proteomes" id="UP000252519">
    <property type="component" value="Unassembled WGS sequence"/>
</dbReference>
<proteinExistence type="predicted"/>
<dbReference type="InterPro" id="IPR041647">
    <property type="entry name" value="IRK_C"/>
</dbReference>